<proteinExistence type="predicted"/>
<evidence type="ECO:0000256" key="3">
    <source>
        <dbReference type="ARBA" id="ARBA00022692"/>
    </source>
</evidence>
<feature type="transmembrane region" description="Helical" evidence="6">
    <location>
        <begin position="390"/>
        <end position="411"/>
    </location>
</feature>
<reference evidence="7 10" key="2">
    <citation type="submission" date="2020-08" db="EMBL/GenBank/DDBJ databases">
        <title>Genomic Encyclopedia of Type Strains, Phase IV (KMG-IV): sequencing the most valuable type-strain genomes for metagenomic binning, comparative biology and taxonomic classification.</title>
        <authorList>
            <person name="Goeker M."/>
        </authorList>
    </citation>
    <scope>NUCLEOTIDE SEQUENCE [LARGE SCALE GENOMIC DNA]</scope>
    <source>
        <strain evidence="7 10">DSM 12421</strain>
    </source>
</reference>
<dbReference type="Pfam" id="PF13520">
    <property type="entry name" value="AA_permease_2"/>
    <property type="match status" value="1"/>
</dbReference>
<dbReference type="GeneID" id="95644334"/>
<evidence type="ECO:0000256" key="4">
    <source>
        <dbReference type="ARBA" id="ARBA00022989"/>
    </source>
</evidence>
<name>A0A650CJK7_SULOH</name>
<feature type="transmembrane region" description="Helical" evidence="6">
    <location>
        <begin position="229"/>
        <end position="253"/>
    </location>
</feature>
<evidence type="ECO:0000313" key="10">
    <source>
        <dbReference type="Proteomes" id="UP000582213"/>
    </source>
</evidence>
<reference evidence="8 9" key="1">
    <citation type="submission" date="2019-10" db="EMBL/GenBank/DDBJ databases">
        <title>Genome Sequences from Six Type Strain Members of the Archaeal Family Sulfolobaceae: Acidianus ambivalens, Acidianus infernus, Metallosphaera prunae, Stygiolobus azoricus, Sulfolobus metallicus, and Sulfurisphaera ohwakuensis.</title>
        <authorList>
            <person name="Counts J.A."/>
            <person name="Kelly R.M."/>
        </authorList>
    </citation>
    <scope>NUCLEOTIDE SEQUENCE [LARGE SCALE GENOMIC DNA]</scope>
    <source>
        <strain evidence="8 9">TA-1</strain>
    </source>
</reference>
<dbReference type="AlphaFoldDB" id="A0A650CJK7"/>
<accession>A0A650CJK7</accession>
<evidence type="ECO:0000256" key="5">
    <source>
        <dbReference type="ARBA" id="ARBA00023136"/>
    </source>
</evidence>
<keyword evidence="9" id="KW-1185">Reference proteome</keyword>
<dbReference type="Proteomes" id="UP000427373">
    <property type="component" value="Chromosome"/>
</dbReference>
<dbReference type="GO" id="GO:0022857">
    <property type="term" value="F:transmembrane transporter activity"/>
    <property type="evidence" value="ECO:0007669"/>
    <property type="project" value="InterPro"/>
</dbReference>
<dbReference type="KEGG" id="soh:D1869_12935"/>
<evidence type="ECO:0000256" key="1">
    <source>
        <dbReference type="ARBA" id="ARBA00004651"/>
    </source>
</evidence>
<dbReference type="InterPro" id="IPR050367">
    <property type="entry name" value="APC_superfamily"/>
</dbReference>
<feature type="transmembrane region" description="Helical" evidence="6">
    <location>
        <begin position="417"/>
        <end position="435"/>
    </location>
</feature>
<feature type="transmembrane region" description="Helical" evidence="6">
    <location>
        <begin position="91"/>
        <end position="113"/>
    </location>
</feature>
<dbReference type="RefSeq" id="WP_156015446.1">
    <property type="nucleotide sequence ID" value="NZ_AP031374.1"/>
</dbReference>
<sequence>MGLAKGSLSIREAYGQAMAVTAPLGSVVSTTTAAIAYAGKAVVFATVLALIGSALWIYTLTRYSSKVASAGGYYTYGAAAWRKRTLAYYEAVIEVIAYSALNAVNALAIYLLIQTYSQIVNVTIPDYVLYLFIALGLLYPTIISFTTHIRSLLGKIVSVSATLEVIMLYAMFIYAVATKGFSLSYFSPSGASLSAIGTAMILSIVSISGAGASTYLGEESKVPRKTITFGMWLSLIIGGSAILAGTYGLVALWNGSLTSLENSNQPLIQELFAFGLPIVMIGLLMSINSLLASNIGTTVGSARVLFNLAREKAMPKLFEKTNKTQEPIMATMFVGILSALFAIFSIIITGSVQNAFNEISVVTSVFWLAGRIIDGFGVPVFYWRINSLSLPVLIIPVSATLINTTGVILSFQTPDVFQSLSILVILLSATIWYIAKARKGLAGTYVVDDNNELVSIDEYIEKLKKERSVVSQT</sequence>
<feature type="transmembrane region" description="Helical" evidence="6">
    <location>
        <begin position="195"/>
        <end position="217"/>
    </location>
</feature>
<protein>
    <submittedName>
        <fullName evidence="8">Amino acid permease</fullName>
    </submittedName>
    <submittedName>
        <fullName evidence="7">Amino acid transporter</fullName>
    </submittedName>
</protein>
<dbReference type="PIRSF" id="PIRSF006060">
    <property type="entry name" value="AA_transporter"/>
    <property type="match status" value="1"/>
</dbReference>
<evidence type="ECO:0000256" key="2">
    <source>
        <dbReference type="ARBA" id="ARBA00022475"/>
    </source>
</evidence>
<feature type="transmembrane region" description="Helical" evidence="6">
    <location>
        <begin position="152"/>
        <end position="175"/>
    </location>
</feature>
<comment type="subcellular location">
    <subcellularLocation>
        <location evidence="1">Cell membrane</location>
        <topology evidence="1">Multi-pass membrane protein</topology>
    </subcellularLocation>
</comment>
<keyword evidence="3 6" id="KW-0812">Transmembrane</keyword>
<dbReference type="Proteomes" id="UP000582213">
    <property type="component" value="Unassembled WGS sequence"/>
</dbReference>
<feature type="transmembrane region" description="Helical" evidence="6">
    <location>
        <begin position="34"/>
        <end position="58"/>
    </location>
</feature>
<keyword evidence="4 6" id="KW-1133">Transmembrane helix</keyword>
<dbReference type="Gene3D" id="1.20.1740.10">
    <property type="entry name" value="Amino acid/polyamine transporter I"/>
    <property type="match status" value="1"/>
</dbReference>
<gene>
    <name evidence="8" type="ORF">D1869_12935</name>
    <name evidence="7" type="ORF">HNQ62_001697</name>
</gene>
<dbReference type="PANTHER" id="PTHR42770:SF11">
    <property type="entry name" value="INNER MEMBRANE TRANSPORT PROTEIN YBAT"/>
    <property type="match status" value="1"/>
</dbReference>
<keyword evidence="2" id="KW-1003">Cell membrane</keyword>
<dbReference type="EMBL" id="JACHFY010000008">
    <property type="protein sequence ID" value="MBB5253926.1"/>
    <property type="molecule type" value="Genomic_DNA"/>
</dbReference>
<keyword evidence="5 6" id="KW-0472">Membrane</keyword>
<evidence type="ECO:0000256" key="6">
    <source>
        <dbReference type="SAM" id="Phobius"/>
    </source>
</evidence>
<dbReference type="GO" id="GO:0005886">
    <property type="term" value="C:plasma membrane"/>
    <property type="evidence" value="ECO:0007669"/>
    <property type="project" value="UniProtKB-SubCell"/>
</dbReference>
<feature type="transmembrane region" description="Helical" evidence="6">
    <location>
        <begin position="273"/>
        <end position="306"/>
    </location>
</feature>
<dbReference type="PANTHER" id="PTHR42770">
    <property type="entry name" value="AMINO ACID TRANSPORTER-RELATED"/>
    <property type="match status" value="1"/>
</dbReference>
<organism evidence="8 9">
    <name type="scientific">Sulfurisphaera ohwakuensis</name>
    <dbReference type="NCBI Taxonomy" id="69656"/>
    <lineage>
        <taxon>Archaea</taxon>
        <taxon>Thermoproteota</taxon>
        <taxon>Thermoprotei</taxon>
        <taxon>Sulfolobales</taxon>
        <taxon>Sulfolobaceae</taxon>
        <taxon>Sulfurisphaera</taxon>
    </lineage>
</organism>
<dbReference type="EMBL" id="CP045484">
    <property type="protein sequence ID" value="QGR17986.1"/>
    <property type="molecule type" value="Genomic_DNA"/>
</dbReference>
<dbReference type="InterPro" id="IPR002293">
    <property type="entry name" value="AA/rel_permease1"/>
</dbReference>
<evidence type="ECO:0000313" key="9">
    <source>
        <dbReference type="Proteomes" id="UP000427373"/>
    </source>
</evidence>
<feature type="transmembrane region" description="Helical" evidence="6">
    <location>
        <begin position="364"/>
        <end position="383"/>
    </location>
</feature>
<dbReference type="OrthoDB" id="36693at2157"/>
<feature type="transmembrane region" description="Helical" evidence="6">
    <location>
        <begin position="119"/>
        <end position="140"/>
    </location>
</feature>
<evidence type="ECO:0000313" key="8">
    <source>
        <dbReference type="EMBL" id="QGR17986.1"/>
    </source>
</evidence>
<feature type="transmembrane region" description="Helical" evidence="6">
    <location>
        <begin position="327"/>
        <end position="352"/>
    </location>
</feature>
<evidence type="ECO:0000313" key="7">
    <source>
        <dbReference type="EMBL" id="MBB5253926.1"/>
    </source>
</evidence>